<feature type="region of interest" description="Disordered" evidence="1">
    <location>
        <begin position="1"/>
        <end position="34"/>
    </location>
</feature>
<gene>
    <name evidence="3" type="ORF">JXQ802_LOCUS14188</name>
    <name evidence="2" type="ORF">PYM288_LOCUS12370</name>
</gene>
<evidence type="ECO:0000313" key="3">
    <source>
        <dbReference type="EMBL" id="CAF1001281.1"/>
    </source>
</evidence>
<organism evidence="3 4">
    <name type="scientific">Rotaria sordida</name>
    <dbReference type="NCBI Taxonomy" id="392033"/>
    <lineage>
        <taxon>Eukaryota</taxon>
        <taxon>Metazoa</taxon>
        <taxon>Spiralia</taxon>
        <taxon>Gnathifera</taxon>
        <taxon>Rotifera</taxon>
        <taxon>Eurotatoria</taxon>
        <taxon>Bdelloidea</taxon>
        <taxon>Philodinida</taxon>
        <taxon>Philodinidae</taxon>
        <taxon>Rotaria</taxon>
    </lineage>
</organism>
<accession>A0A814GVW0</accession>
<comment type="caution">
    <text evidence="3">The sequence shown here is derived from an EMBL/GenBank/DDBJ whole genome shotgun (WGS) entry which is preliminary data.</text>
</comment>
<dbReference type="EMBL" id="CAJNOL010000314">
    <property type="protein sequence ID" value="CAF1001281.1"/>
    <property type="molecule type" value="Genomic_DNA"/>
</dbReference>
<proteinExistence type="predicted"/>
<evidence type="ECO:0000256" key="1">
    <source>
        <dbReference type="SAM" id="MobiDB-lite"/>
    </source>
</evidence>
<dbReference type="AlphaFoldDB" id="A0A814GVW0"/>
<evidence type="ECO:0000313" key="4">
    <source>
        <dbReference type="Proteomes" id="UP000663870"/>
    </source>
</evidence>
<feature type="compositionally biased region" description="Low complexity" evidence="1">
    <location>
        <begin position="1"/>
        <end position="11"/>
    </location>
</feature>
<reference evidence="3" key="1">
    <citation type="submission" date="2021-02" db="EMBL/GenBank/DDBJ databases">
        <authorList>
            <person name="Nowell W R."/>
        </authorList>
    </citation>
    <scope>NUCLEOTIDE SEQUENCE</scope>
</reference>
<keyword evidence="4" id="KW-1185">Reference proteome</keyword>
<feature type="compositionally biased region" description="Basic and acidic residues" evidence="1">
    <location>
        <begin position="12"/>
        <end position="34"/>
    </location>
</feature>
<dbReference type="Proteomes" id="UP000663870">
    <property type="component" value="Unassembled WGS sequence"/>
</dbReference>
<dbReference type="EMBL" id="CAJNOH010000228">
    <property type="protein sequence ID" value="CAF0955936.1"/>
    <property type="molecule type" value="Genomic_DNA"/>
</dbReference>
<sequence length="114" mass="13140">MGSNSGDNDSSTSDRHKQIRDKAEKSYMKKNAERQKLYDDTQKLRQYQIGDLVGLKIDKVDRNNTTPKFLPCKVISIKSLSDNRNTYRLCTKKCVLSSTYDVNNLIDLIKCNFL</sequence>
<protein>
    <submittedName>
        <fullName evidence="3">Uncharacterized protein</fullName>
    </submittedName>
</protein>
<evidence type="ECO:0000313" key="2">
    <source>
        <dbReference type="EMBL" id="CAF0955936.1"/>
    </source>
</evidence>
<name>A0A814GVW0_9BILA</name>
<dbReference type="Proteomes" id="UP000663854">
    <property type="component" value="Unassembled WGS sequence"/>
</dbReference>